<dbReference type="SUPFAM" id="SSF55031">
    <property type="entry name" value="Bacterial exopeptidase dimerisation domain"/>
    <property type="match status" value="1"/>
</dbReference>
<reference evidence="11" key="1">
    <citation type="submission" date="2016-02" db="EMBL/GenBank/DDBJ databases">
        <title>Comparative genomics of biotechnologically important yeasts.</title>
        <authorList>
            <consortium name="DOE Joint Genome Institute"/>
            <person name="Riley R."/>
            <person name="Haridas S."/>
            <person name="Wolfe K.H."/>
            <person name="Lopes M.R."/>
            <person name="Hittinger C.T."/>
            <person name="Goker M."/>
            <person name="Salamov A."/>
            <person name="Wisecaver J."/>
            <person name="Long T.M."/>
            <person name="Aerts A.L."/>
            <person name="Barry K."/>
            <person name="Choi C."/>
            <person name="Clum A."/>
            <person name="Coughlan A.Y."/>
            <person name="Deshpande S."/>
            <person name="Douglass A.P."/>
            <person name="Hanson S.J."/>
            <person name="Klenk H.-P."/>
            <person name="Labutti K."/>
            <person name="Lapidus A."/>
            <person name="Lindquist E."/>
            <person name="Lipzen A."/>
            <person name="Meier-Kolthoff J.P."/>
            <person name="Ohm R.A."/>
            <person name="Otillar R.P."/>
            <person name="Pangilinan J."/>
            <person name="Peng Y."/>
            <person name="Rokas A."/>
            <person name="Rosa C.A."/>
            <person name="Scheuner C."/>
            <person name="Sibirny A.A."/>
            <person name="Slot J.C."/>
            <person name="Stielow J.B."/>
            <person name="Sun H."/>
            <person name="Kurtzman C.P."/>
            <person name="Blackwell M."/>
            <person name="Jeffries T.W."/>
            <person name="Grigoriev I.V."/>
        </authorList>
    </citation>
    <scope>NUCLEOTIDE SEQUENCE [LARGE SCALE GENOMIC DNA]</scope>
    <source>
        <strain evidence="11">NRRL Y-17796</strain>
    </source>
</reference>
<keyword evidence="4" id="KW-0378">Hydrolase</keyword>
<evidence type="ECO:0000313" key="10">
    <source>
        <dbReference type="EMBL" id="ODV91457.1"/>
    </source>
</evidence>
<evidence type="ECO:0000256" key="1">
    <source>
        <dbReference type="ARBA" id="ARBA00006247"/>
    </source>
</evidence>
<organism evidence="10 11">
    <name type="scientific">Tortispora caseinolytica NRRL Y-17796</name>
    <dbReference type="NCBI Taxonomy" id="767744"/>
    <lineage>
        <taxon>Eukaryota</taxon>
        <taxon>Fungi</taxon>
        <taxon>Dikarya</taxon>
        <taxon>Ascomycota</taxon>
        <taxon>Saccharomycotina</taxon>
        <taxon>Trigonopsidomycetes</taxon>
        <taxon>Trigonopsidales</taxon>
        <taxon>Trigonopsidaceae</taxon>
        <taxon>Tortispora</taxon>
    </lineage>
</organism>
<evidence type="ECO:0000256" key="2">
    <source>
        <dbReference type="ARBA" id="ARBA00022670"/>
    </source>
</evidence>
<dbReference type="Gene3D" id="1.10.150.900">
    <property type="match status" value="1"/>
</dbReference>
<dbReference type="PANTHER" id="PTHR45962:SF1">
    <property type="entry name" value="N-FATTY-ACYL-AMINO ACID SYNTHASE_HYDROLASE PM20D1"/>
    <property type="match status" value="1"/>
</dbReference>
<feature type="transmembrane region" description="Helical" evidence="8">
    <location>
        <begin position="20"/>
        <end position="39"/>
    </location>
</feature>
<keyword evidence="11" id="KW-1185">Reference proteome</keyword>
<evidence type="ECO:0000313" key="11">
    <source>
        <dbReference type="Proteomes" id="UP000095023"/>
    </source>
</evidence>
<evidence type="ECO:0000256" key="5">
    <source>
        <dbReference type="ARBA" id="ARBA00022833"/>
    </source>
</evidence>
<evidence type="ECO:0000256" key="3">
    <source>
        <dbReference type="ARBA" id="ARBA00022723"/>
    </source>
</evidence>
<gene>
    <name evidence="10" type="ORF">CANCADRAFT_71203</name>
</gene>
<feature type="binding site" evidence="7">
    <location>
        <position position="234"/>
    </location>
    <ligand>
        <name>Zn(2+)</name>
        <dbReference type="ChEBI" id="CHEBI:29105"/>
        <label>1</label>
    </ligand>
</feature>
<feature type="active site" evidence="6">
    <location>
        <position position="165"/>
    </location>
</feature>
<dbReference type="GO" id="GO:0004181">
    <property type="term" value="F:metallocarboxypeptidase activity"/>
    <property type="evidence" value="ECO:0007669"/>
    <property type="project" value="InterPro"/>
</dbReference>
<sequence length="567" mass="63046">MATKASPSKKGSSTKKGGKLVSTVALFIGVLAVGLYWVGIDSIVNGINLALSGYSGVCDQYPIAKPEGFNDSEFDYFNDPKYLQRSVELLGGAVRIPTETHDDMGPLGEDSRWAVFDEFHKYLKESFPSIYSKFKVETVNTYNLLLTWEGSNKDLKPILYMSHQDVVTVPPDTWTQWTHPPFSGHFDGTFLHGRGSLDCKNNLIGILEALTYLIEELDFKPQRTVLLAFGFDEEISGPYGASQLAPFIEKRYGRDSLALILDEGDGIHELAGTFFAHVATSEKGFANIRLELHTPGGHSSVPPDHTGVGILSEVVTDLENKNLQKPVIDMESPMASHLQCAGKHGKSLSLIVKSILLHLDLKPIKLLLRWKMKELFSLVAYLMTTTQANDVIVGGAKANALPEYSYLYTNYRVANGDTLEALNERYLKIVTGVAKKHGVGLYAFGEQLIAPTKAGYFNVTNLQPQLSPAPVSPKNDVFGKLAGAVRLTFEEFQSYPSIIVTPSLMPANTDTKFYWQLSQNIYRFAAMSGMWETKIHAVDERVEMKEHINFIFFIQTLTRVMDTYTEI</sequence>
<evidence type="ECO:0000256" key="7">
    <source>
        <dbReference type="PIRSR" id="PIRSR037217-2"/>
    </source>
</evidence>
<evidence type="ECO:0000256" key="8">
    <source>
        <dbReference type="SAM" id="Phobius"/>
    </source>
</evidence>
<dbReference type="InterPro" id="IPR011650">
    <property type="entry name" value="Peptidase_M20_dimer"/>
</dbReference>
<dbReference type="InterPro" id="IPR002933">
    <property type="entry name" value="Peptidase_M20"/>
</dbReference>
<dbReference type="SUPFAM" id="SSF53187">
    <property type="entry name" value="Zn-dependent exopeptidases"/>
    <property type="match status" value="1"/>
</dbReference>
<proteinExistence type="inferred from homology"/>
<feature type="domain" description="Peptidase M20 dimerisation" evidence="9">
    <location>
        <begin position="281"/>
        <end position="436"/>
    </location>
</feature>
<feature type="binding site" evidence="7">
    <location>
        <position position="163"/>
    </location>
    <ligand>
        <name>Zn(2+)</name>
        <dbReference type="ChEBI" id="CHEBI:29105"/>
        <label>2</label>
    </ligand>
</feature>
<dbReference type="Proteomes" id="UP000095023">
    <property type="component" value="Unassembled WGS sequence"/>
</dbReference>
<keyword evidence="8" id="KW-0472">Membrane</keyword>
<comment type="similarity">
    <text evidence="1">Belongs to the peptidase M20A family.</text>
</comment>
<dbReference type="GO" id="GO:0000328">
    <property type="term" value="C:fungal-type vacuole lumen"/>
    <property type="evidence" value="ECO:0007669"/>
    <property type="project" value="TreeGrafter"/>
</dbReference>
<dbReference type="InterPro" id="IPR047177">
    <property type="entry name" value="Pept_M20A"/>
</dbReference>
<dbReference type="Gene3D" id="3.30.70.360">
    <property type="match status" value="1"/>
</dbReference>
<dbReference type="Pfam" id="PF07687">
    <property type="entry name" value="M20_dimer"/>
    <property type="match status" value="1"/>
</dbReference>
<keyword evidence="3 7" id="KW-0479">Metal-binding</keyword>
<keyword evidence="8" id="KW-0812">Transmembrane</keyword>
<dbReference type="EMBL" id="KV453841">
    <property type="protein sequence ID" value="ODV91457.1"/>
    <property type="molecule type" value="Genomic_DNA"/>
</dbReference>
<keyword evidence="5 7" id="KW-0862">Zinc</keyword>
<dbReference type="GO" id="GO:0051603">
    <property type="term" value="P:proteolysis involved in protein catabolic process"/>
    <property type="evidence" value="ECO:0007669"/>
    <property type="project" value="TreeGrafter"/>
</dbReference>
<feature type="active site" description="Proton acceptor" evidence="6">
    <location>
        <position position="233"/>
    </location>
</feature>
<keyword evidence="2" id="KW-0645">Protease</keyword>
<dbReference type="Gene3D" id="3.40.630.10">
    <property type="entry name" value="Zn peptidases"/>
    <property type="match status" value="1"/>
</dbReference>
<keyword evidence="8" id="KW-1133">Transmembrane helix</keyword>
<name>A0A1E4TIB7_9ASCO</name>
<dbReference type="Pfam" id="PF01546">
    <property type="entry name" value="Peptidase_M20"/>
    <property type="match status" value="1"/>
</dbReference>
<evidence type="ECO:0000256" key="4">
    <source>
        <dbReference type="ARBA" id="ARBA00022801"/>
    </source>
</evidence>
<accession>A0A1E4TIB7</accession>
<protein>
    <recommendedName>
        <fullName evidence="9">Peptidase M20 dimerisation domain-containing protein</fullName>
    </recommendedName>
</protein>
<feature type="binding site" evidence="7">
    <location>
        <position position="198"/>
    </location>
    <ligand>
        <name>Zn(2+)</name>
        <dbReference type="ChEBI" id="CHEBI:29105"/>
        <label>2</label>
    </ligand>
</feature>
<dbReference type="GO" id="GO:0046872">
    <property type="term" value="F:metal ion binding"/>
    <property type="evidence" value="ECO:0007669"/>
    <property type="project" value="UniProtKB-KW"/>
</dbReference>
<dbReference type="PANTHER" id="PTHR45962">
    <property type="entry name" value="N-FATTY-ACYL-AMINO ACID SYNTHASE/HYDROLASE PM20D1"/>
    <property type="match status" value="1"/>
</dbReference>
<dbReference type="PIRSF" id="PIRSF037217">
    <property type="entry name" value="Carboxypeptidase_S"/>
    <property type="match status" value="1"/>
</dbReference>
<feature type="binding site" evidence="7">
    <location>
        <position position="536"/>
    </location>
    <ligand>
        <name>Zn(2+)</name>
        <dbReference type="ChEBI" id="CHEBI:29105"/>
        <label>1</label>
    </ligand>
</feature>
<dbReference type="AlphaFoldDB" id="A0A1E4TIB7"/>
<dbReference type="FunFam" id="3.40.630.10:FF:000027">
    <property type="entry name" value="N-fatty-acyl-amino acid synthase/hydrolase PM20D1"/>
    <property type="match status" value="1"/>
</dbReference>
<dbReference type="InterPro" id="IPR036264">
    <property type="entry name" value="Bact_exopeptidase_dim_dom"/>
</dbReference>
<evidence type="ECO:0000259" key="9">
    <source>
        <dbReference type="Pfam" id="PF07687"/>
    </source>
</evidence>
<evidence type="ECO:0000256" key="6">
    <source>
        <dbReference type="PIRSR" id="PIRSR037217-1"/>
    </source>
</evidence>
<feature type="binding site" evidence="7">
    <location>
        <position position="262"/>
    </location>
    <ligand>
        <name>Zn(2+)</name>
        <dbReference type="ChEBI" id="CHEBI:29105"/>
        <label>2</label>
    </ligand>
</feature>
<dbReference type="CDD" id="cd05674">
    <property type="entry name" value="M20_yscS"/>
    <property type="match status" value="1"/>
</dbReference>
<dbReference type="InterPro" id="IPR017141">
    <property type="entry name" value="Pept_M20_carboxypep"/>
</dbReference>
<dbReference type="OrthoDB" id="3064516at2759"/>
<feature type="binding site" evidence="7">
    <location>
        <position position="198"/>
    </location>
    <ligand>
        <name>Zn(2+)</name>
        <dbReference type="ChEBI" id="CHEBI:29105"/>
        <label>1</label>
    </ligand>
</feature>